<sequence>LLEEAWGWQRLLPYRPSPVGWPAFKEYLKDYFRHNMDEAAVLCAHQKPDPVGHVDPADALRSAVSLCLKMENNLLENCLGGLSAEDIELSCAIKERARNMIQSGGESRSAAAGF</sequence>
<dbReference type="EMBL" id="RWGY01000045">
    <property type="protein sequence ID" value="TVU06975.1"/>
    <property type="molecule type" value="Genomic_DNA"/>
</dbReference>
<evidence type="ECO:0000313" key="1">
    <source>
        <dbReference type="EMBL" id="TVU06975.1"/>
    </source>
</evidence>
<reference evidence="1 2" key="1">
    <citation type="journal article" date="2019" name="Sci. Rep.">
        <title>A high-quality genome of Eragrostis curvula grass provides insights into Poaceae evolution and supports new strategies to enhance forage quality.</title>
        <authorList>
            <person name="Carballo J."/>
            <person name="Santos B.A.C.M."/>
            <person name="Zappacosta D."/>
            <person name="Garbus I."/>
            <person name="Selva J.P."/>
            <person name="Gallo C.A."/>
            <person name="Diaz A."/>
            <person name="Albertini E."/>
            <person name="Caccamo M."/>
            <person name="Echenique V."/>
        </authorList>
    </citation>
    <scope>NUCLEOTIDE SEQUENCE [LARGE SCALE GENOMIC DNA]</scope>
    <source>
        <strain evidence="2">cv. Victoria</strain>
        <tissue evidence="1">Leaf</tissue>
    </source>
</reference>
<gene>
    <name evidence="1" type="ORF">EJB05_47013</name>
</gene>
<comment type="caution">
    <text evidence="1">The sequence shown here is derived from an EMBL/GenBank/DDBJ whole genome shotgun (WGS) entry which is preliminary data.</text>
</comment>
<accession>A0A5J9T6K5</accession>
<proteinExistence type="predicted"/>
<dbReference type="Gramene" id="TVU06975">
    <property type="protein sequence ID" value="TVU06975"/>
    <property type="gene ID" value="EJB05_47013"/>
</dbReference>
<feature type="non-terminal residue" evidence="1">
    <location>
        <position position="114"/>
    </location>
</feature>
<evidence type="ECO:0000313" key="2">
    <source>
        <dbReference type="Proteomes" id="UP000324897"/>
    </source>
</evidence>
<keyword evidence="2" id="KW-1185">Reference proteome</keyword>
<organism evidence="1 2">
    <name type="scientific">Eragrostis curvula</name>
    <name type="common">weeping love grass</name>
    <dbReference type="NCBI Taxonomy" id="38414"/>
    <lineage>
        <taxon>Eukaryota</taxon>
        <taxon>Viridiplantae</taxon>
        <taxon>Streptophyta</taxon>
        <taxon>Embryophyta</taxon>
        <taxon>Tracheophyta</taxon>
        <taxon>Spermatophyta</taxon>
        <taxon>Magnoliopsida</taxon>
        <taxon>Liliopsida</taxon>
        <taxon>Poales</taxon>
        <taxon>Poaceae</taxon>
        <taxon>PACMAD clade</taxon>
        <taxon>Chloridoideae</taxon>
        <taxon>Eragrostideae</taxon>
        <taxon>Eragrostidinae</taxon>
        <taxon>Eragrostis</taxon>
    </lineage>
</organism>
<dbReference type="AlphaFoldDB" id="A0A5J9T6K5"/>
<dbReference type="Proteomes" id="UP000324897">
    <property type="component" value="Unassembled WGS sequence"/>
</dbReference>
<protein>
    <submittedName>
        <fullName evidence="1">Uncharacterized protein</fullName>
    </submittedName>
</protein>
<feature type="non-terminal residue" evidence="1">
    <location>
        <position position="1"/>
    </location>
</feature>
<name>A0A5J9T6K5_9POAL</name>